<sequence>MPFGMGPAGWFMWPYFAQLYQNWFAGYGFPFPAISEKQEIEFLNQQAKFLEDQLNQIKARIAELEKKG</sequence>
<proteinExistence type="predicted"/>
<dbReference type="Proteomes" id="UP000191663">
    <property type="component" value="Unassembled WGS sequence"/>
</dbReference>
<dbReference type="Pfam" id="PF17253">
    <property type="entry name" value="DUF5320"/>
    <property type="match status" value="1"/>
</dbReference>
<feature type="coiled-coil region" evidence="1">
    <location>
        <begin position="33"/>
        <end position="67"/>
    </location>
</feature>
<organism evidence="2 3">
    <name type="scientific">candidate division WOR-3 bacterium 4484_100</name>
    <dbReference type="NCBI Taxonomy" id="1936077"/>
    <lineage>
        <taxon>Bacteria</taxon>
        <taxon>Bacteria division WOR-3</taxon>
    </lineage>
</organism>
<reference evidence="3" key="1">
    <citation type="submission" date="2017-01" db="EMBL/GenBank/DDBJ databases">
        <title>Novel pathways for hydrocarbon cycling and metabolic interdependencies in hydrothermal sediment communities.</title>
        <authorList>
            <person name="Dombrowski N."/>
            <person name="Seitz K."/>
            <person name="Teske A."/>
            <person name="Baker B."/>
        </authorList>
    </citation>
    <scope>NUCLEOTIDE SEQUENCE [LARGE SCALE GENOMIC DNA]</scope>
</reference>
<comment type="caution">
    <text evidence="2">The sequence shown here is derived from an EMBL/GenBank/DDBJ whole genome shotgun (WGS) entry which is preliminary data.</text>
</comment>
<dbReference type="InterPro" id="IPR035205">
    <property type="entry name" value="DUF5320"/>
</dbReference>
<keyword evidence="1" id="KW-0175">Coiled coil</keyword>
<evidence type="ECO:0000313" key="3">
    <source>
        <dbReference type="Proteomes" id="UP000191663"/>
    </source>
</evidence>
<evidence type="ECO:0008006" key="4">
    <source>
        <dbReference type="Google" id="ProtNLM"/>
    </source>
</evidence>
<gene>
    <name evidence="2" type="ORF">BXT86_00020</name>
</gene>
<accession>A0A1V4QH48</accession>
<evidence type="ECO:0000313" key="2">
    <source>
        <dbReference type="EMBL" id="OPX18644.1"/>
    </source>
</evidence>
<dbReference type="AlphaFoldDB" id="A0A1V4QH48"/>
<name>A0A1V4QH48_UNCW3</name>
<dbReference type="EMBL" id="MUKB01000001">
    <property type="protein sequence ID" value="OPX18644.1"/>
    <property type="molecule type" value="Genomic_DNA"/>
</dbReference>
<protein>
    <recommendedName>
        <fullName evidence="4">DUF5320 domain-containing protein</fullName>
    </recommendedName>
</protein>
<evidence type="ECO:0000256" key="1">
    <source>
        <dbReference type="SAM" id="Coils"/>
    </source>
</evidence>